<proteinExistence type="predicted"/>
<sequence length="80" mass="8677">METQVYQQKAQKLVADMKEIIDVKGIDLSSALKNSGVSEADAKKILEGKKLPALEEFLALCEISGITFSIPSVETPPNPM</sequence>
<protein>
    <submittedName>
        <fullName evidence="1">Transcriptional regulator</fullName>
    </submittedName>
</protein>
<evidence type="ECO:0000313" key="2">
    <source>
        <dbReference type="Proteomes" id="UP000256373"/>
    </source>
</evidence>
<organism evidence="1 2">
    <name type="scientific">Dyadobacter luteus</name>
    <dbReference type="NCBI Taxonomy" id="2259619"/>
    <lineage>
        <taxon>Bacteria</taxon>
        <taxon>Pseudomonadati</taxon>
        <taxon>Bacteroidota</taxon>
        <taxon>Cytophagia</taxon>
        <taxon>Cytophagales</taxon>
        <taxon>Spirosomataceae</taxon>
        <taxon>Dyadobacter</taxon>
    </lineage>
</organism>
<evidence type="ECO:0000313" key="1">
    <source>
        <dbReference type="EMBL" id="REA56609.1"/>
    </source>
</evidence>
<dbReference type="EMBL" id="QNUL01000036">
    <property type="protein sequence ID" value="REA56609.1"/>
    <property type="molecule type" value="Genomic_DNA"/>
</dbReference>
<dbReference type="OrthoDB" id="962918at2"/>
<accession>A0A3D8Y3G9</accession>
<dbReference type="Proteomes" id="UP000256373">
    <property type="component" value="Unassembled WGS sequence"/>
</dbReference>
<comment type="caution">
    <text evidence="1">The sequence shown here is derived from an EMBL/GenBank/DDBJ whole genome shotgun (WGS) entry which is preliminary data.</text>
</comment>
<keyword evidence="2" id="KW-1185">Reference proteome</keyword>
<name>A0A3D8Y3G9_9BACT</name>
<dbReference type="RefSeq" id="WP_115833919.1">
    <property type="nucleotide sequence ID" value="NZ_QNUL01000036.1"/>
</dbReference>
<reference evidence="1 2" key="1">
    <citation type="submission" date="2018-07" db="EMBL/GenBank/DDBJ databases">
        <title>Dyadobacter roseus sp. nov., isolated from rose rhizosphere soil.</title>
        <authorList>
            <person name="Chen L."/>
        </authorList>
    </citation>
    <scope>NUCLEOTIDE SEQUENCE [LARGE SCALE GENOMIC DNA]</scope>
    <source>
        <strain evidence="1 2">RS19</strain>
    </source>
</reference>
<dbReference type="AlphaFoldDB" id="A0A3D8Y3G9"/>
<gene>
    <name evidence="1" type="ORF">DSL64_26155</name>
</gene>